<dbReference type="Pfam" id="PF26466">
    <property type="entry name" value="DNA_primase_lrg_N"/>
    <property type="match status" value="1"/>
</dbReference>
<evidence type="ECO:0000256" key="8">
    <source>
        <dbReference type="ARBA" id="ARBA00023014"/>
    </source>
</evidence>
<keyword evidence="7" id="KW-0408">Iron</keyword>
<comment type="similarity">
    <text evidence="2">Belongs to the eukaryotic-type primase large subunit family.</text>
</comment>
<accession>A0A448ZR30</accession>
<proteinExistence type="inferred from homology"/>
<protein>
    <recommendedName>
        <fullName evidence="11">DNA primase large subunit C-terminal domain-containing protein</fullName>
    </recommendedName>
</protein>
<gene>
    <name evidence="12" type="ORF">PSNMU_V1.4_AUG-EV-PASAV3_0116550</name>
</gene>
<keyword evidence="5" id="KW-0235">DNA replication</keyword>
<dbReference type="AlphaFoldDB" id="A0A448ZR30"/>
<evidence type="ECO:0000256" key="3">
    <source>
        <dbReference type="ARBA" id="ARBA00022485"/>
    </source>
</evidence>
<dbReference type="GO" id="GO:0003677">
    <property type="term" value="F:DNA binding"/>
    <property type="evidence" value="ECO:0007669"/>
    <property type="project" value="UniProtKB-KW"/>
</dbReference>
<evidence type="ECO:0000256" key="9">
    <source>
        <dbReference type="ARBA" id="ARBA00023125"/>
    </source>
</evidence>
<comment type="cofactor">
    <cofactor evidence="1">
        <name>[4Fe-4S] cluster</name>
        <dbReference type="ChEBI" id="CHEBI:49883"/>
    </cofactor>
</comment>
<evidence type="ECO:0000256" key="10">
    <source>
        <dbReference type="SAM" id="MobiDB-lite"/>
    </source>
</evidence>
<dbReference type="GO" id="GO:0006270">
    <property type="term" value="P:DNA replication initiation"/>
    <property type="evidence" value="ECO:0007669"/>
    <property type="project" value="TreeGrafter"/>
</dbReference>
<evidence type="ECO:0000256" key="1">
    <source>
        <dbReference type="ARBA" id="ARBA00001966"/>
    </source>
</evidence>
<dbReference type="GO" id="GO:0006269">
    <property type="term" value="P:DNA replication, synthesis of primer"/>
    <property type="evidence" value="ECO:0007669"/>
    <property type="project" value="UniProtKB-KW"/>
</dbReference>
<dbReference type="InterPro" id="IPR007238">
    <property type="entry name" value="DNA_primase_lsu_euk/arc"/>
</dbReference>
<evidence type="ECO:0000256" key="2">
    <source>
        <dbReference type="ARBA" id="ARBA00010564"/>
    </source>
</evidence>
<keyword evidence="4" id="KW-0639">Primosome</keyword>
<evidence type="ECO:0000259" key="11">
    <source>
        <dbReference type="Pfam" id="PF04104"/>
    </source>
</evidence>
<dbReference type="PANTHER" id="PTHR10537:SF3">
    <property type="entry name" value="DNA PRIMASE LARGE SUBUNIT"/>
    <property type="match status" value="1"/>
</dbReference>
<organism evidence="12 13">
    <name type="scientific">Pseudo-nitzschia multistriata</name>
    <dbReference type="NCBI Taxonomy" id="183589"/>
    <lineage>
        <taxon>Eukaryota</taxon>
        <taxon>Sar</taxon>
        <taxon>Stramenopiles</taxon>
        <taxon>Ochrophyta</taxon>
        <taxon>Bacillariophyta</taxon>
        <taxon>Bacillariophyceae</taxon>
        <taxon>Bacillariophycidae</taxon>
        <taxon>Bacillariales</taxon>
        <taxon>Bacillariaceae</taxon>
        <taxon>Pseudo-nitzschia</taxon>
    </lineage>
</organism>
<dbReference type="GO" id="GO:0051539">
    <property type="term" value="F:4 iron, 4 sulfur cluster binding"/>
    <property type="evidence" value="ECO:0007669"/>
    <property type="project" value="UniProtKB-KW"/>
</dbReference>
<dbReference type="PANTHER" id="PTHR10537">
    <property type="entry name" value="DNA PRIMASE LARGE SUBUNIT"/>
    <property type="match status" value="1"/>
</dbReference>
<evidence type="ECO:0000256" key="6">
    <source>
        <dbReference type="ARBA" id="ARBA00022723"/>
    </source>
</evidence>
<dbReference type="InterPro" id="IPR016558">
    <property type="entry name" value="DNA_primase_lsu_euk"/>
</dbReference>
<dbReference type="Gene3D" id="1.20.930.80">
    <property type="match status" value="1"/>
</dbReference>
<dbReference type="OrthoDB" id="421393at2759"/>
<evidence type="ECO:0000256" key="4">
    <source>
        <dbReference type="ARBA" id="ARBA00022515"/>
    </source>
</evidence>
<dbReference type="InterPro" id="IPR058560">
    <property type="entry name" value="DNA_primase_C"/>
</dbReference>
<name>A0A448ZR30_9STRA</name>
<reference evidence="12 13" key="1">
    <citation type="submission" date="2019-01" db="EMBL/GenBank/DDBJ databases">
        <authorList>
            <person name="Ferrante I. M."/>
        </authorList>
    </citation>
    <scope>NUCLEOTIDE SEQUENCE [LARGE SCALE GENOMIC DNA]</scope>
    <source>
        <strain evidence="12 13">B856</strain>
    </source>
</reference>
<evidence type="ECO:0000313" key="12">
    <source>
        <dbReference type="EMBL" id="VEU44499.1"/>
    </source>
</evidence>
<dbReference type="Pfam" id="PF04104">
    <property type="entry name" value="DNA_primase_lrg"/>
    <property type="match status" value="1"/>
</dbReference>
<keyword evidence="6" id="KW-0479">Metal-binding</keyword>
<keyword evidence="9" id="KW-0238">DNA-binding</keyword>
<keyword evidence="3" id="KW-0004">4Fe-4S</keyword>
<sequence length="486" mass="53944">MNVVKSRSSNLPRASTSPDKKFSKAVTNINLYQEIPTTEVSLDDFEEFALDRLKVLKKIEQLKIRHVHPDNYKKHLDPLLSKLNDPTKDTISHFVLRLAYCRSEDLRRWILAQEVALLKHRLHHSRVGNAIPNALRSVLPNAHVMTRSELEPLLPKILAATPSLNKNPLSVASGGEASAIGQAIYRVPFAQALDLVQHRQVFVKAGKAYIPESKLLNLVTARFRTNLSRQLALLSAVPSTPSLQRTTGFLKNVATVHTQQEDYSRTNKDGPNMNAHNVPSHLKHMPLCMAQLQMALGTEKHLKHWGRLQYGLFLKGAGLSLDDALTYFERMFVGKDFNKEYSYNFRHMYGKEGKRQSYPPYTCSKIINSNAPNANEHHGCPYKHSSVQDLSRMLSRLGVAPSQQKSIVAQKQSHNYQLACVEHFKAVHPGVTPSESNFGNHPNAWFASSVKAAAVSGGGTTSSEPGSPSSPGDATMKDADPVSVSP</sequence>
<dbReference type="EMBL" id="CAACVS010000647">
    <property type="protein sequence ID" value="VEU44499.1"/>
    <property type="molecule type" value="Genomic_DNA"/>
</dbReference>
<feature type="compositionally biased region" description="Low complexity" evidence="10">
    <location>
        <begin position="455"/>
        <end position="472"/>
    </location>
</feature>
<evidence type="ECO:0000256" key="7">
    <source>
        <dbReference type="ARBA" id="ARBA00023004"/>
    </source>
</evidence>
<keyword evidence="13" id="KW-1185">Reference proteome</keyword>
<dbReference type="GO" id="GO:0005658">
    <property type="term" value="C:alpha DNA polymerase:primase complex"/>
    <property type="evidence" value="ECO:0007669"/>
    <property type="project" value="UniProtKB-ARBA"/>
</dbReference>
<evidence type="ECO:0000313" key="13">
    <source>
        <dbReference type="Proteomes" id="UP000291116"/>
    </source>
</evidence>
<dbReference type="CDD" id="cd07322">
    <property type="entry name" value="PriL_PriS_Eukaryotic"/>
    <property type="match status" value="1"/>
</dbReference>
<feature type="domain" description="DNA primase large subunit C-terminal" evidence="11">
    <location>
        <begin position="282"/>
        <end position="446"/>
    </location>
</feature>
<dbReference type="GO" id="GO:0046872">
    <property type="term" value="F:metal ion binding"/>
    <property type="evidence" value="ECO:0007669"/>
    <property type="project" value="UniProtKB-KW"/>
</dbReference>
<dbReference type="Proteomes" id="UP000291116">
    <property type="component" value="Unassembled WGS sequence"/>
</dbReference>
<feature type="region of interest" description="Disordered" evidence="10">
    <location>
        <begin position="455"/>
        <end position="486"/>
    </location>
</feature>
<evidence type="ECO:0000256" key="5">
    <source>
        <dbReference type="ARBA" id="ARBA00022705"/>
    </source>
</evidence>
<keyword evidence="8" id="KW-0411">Iron-sulfur</keyword>